<dbReference type="Gene3D" id="1.25.40.10">
    <property type="entry name" value="Tetratricopeptide repeat domain"/>
    <property type="match status" value="2"/>
</dbReference>
<dbReference type="EMBL" id="JAEPRA010000008">
    <property type="protein sequence ID" value="KAG2181568.1"/>
    <property type="molecule type" value="Genomic_DNA"/>
</dbReference>
<comment type="subunit">
    <text evidence="4">Binds to mitochondrial small subunit 15S rRNA.</text>
</comment>
<evidence type="ECO:0000256" key="1">
    <source>
        <dbReference type="ARBA" id="ARBA00006192"/>
    </source>
</evidence>
<comment type="caution">
    <text evidence="5">The sequence shown here is derived from an EMBL/GenBank/DDBJ whole genome shotgun (WGS) entry which is preliminary data.</text>
</comment>
<evidence type="ECO:0000313" key="5">
    <source>
        <dbReference type="EMBL" id="KAG2181568.1"/>
    </source>
</evidence>
<organism evidence="5 6">
    <name type="scientific">Umbelopsis vinacea</name>
    <dbReference type="NCBI Taxonomy" id="44442"/>
    <lineage>
        <taxon>Eukaryota</taxon>
        <taxon>Fungi</taxon>
        <taxon>Fungi incertae sedis</taxon>
        <taxon>Mucoromycota</taxon>
        <taxon>Mucoromycotina</taxon>
        <taxon>Umbelopsidomycetes</taxon>
        <taxon>Umbelopsidales</taxon>
        <taxon>Umbelopsidaceae</taxon>
        <taxon>Umbelopsis</taxon>
    </lineage>
</organism>
<evidence type="ECO:0000256" key="2">
    <source>
        <dbReference type="ARBA" id="ARBA00022737"/>
    </source>
</evidence>
<keyword evidence="6" id="KW-1185">Reference proteome</keyword>
<evidence type="ECO:0000313" key="6">
    <source>
        <dbReference type="Proteomes" id="UP000612746"/>
    </source>
</evidence>
<name>A0A8H7UJ06_9FUNG</name>
<evidence type="ECO:0000256" key="3">
    <source>
        <dbReference type="ARBA" id="ARBA00044493"/>
    </source>
</evidence>
<keyword evidence="2" id="KW-0677">Repeat</keyword>
<dbReference type="Proteomes" id="UP000612746">
    <property type="component" value="Unassembled WGS sequence"/>
</dbReference>
<dbReference type="AlphaFoldDB" id="A0A8H7UJ06"/>
<dbReference type="OrthoDB" id="185373at2759"/>
<dbReference type="InterPro" id="IPR002885">
    <property type="entry name" value="PPR_rpt"/>
</dbReference>
<protein>
    <submittedName>
        <fullName evidence="5">Uncharacterized protein</fullName>
    </submittedName>
</protein>
<dbReference type="Pfam" id="PF13041">
    <property type="entry name" value="PPR_2"/>
    <property type="match status" value="1"/>
</dbReference>
<dbReference type="InterPro" id="IPR011990">
    <property type="entry name" value="TPR-like_helical_dom_sf"/>
</dbReference>
<proteinExistence type="inferred from homology"/>
<gene>
    <name evidence="5" type="ORF">INT44_008383</name>
</gene>
<evidence type="ECO:0000256" key="4">
    <source>
        <dbReference type="ARBA" id="ARBA00044511"/>
    </source>
</evidence>
<accession>A0A8H7UJ06</accession>
<reference evidence="5" key="1">
    <citation type="submission" date="2020-12" db="EMBL/GenBank/DDBJ databases">
        <title>Metabolic potential, ecology and presence of endohyphal bacteria is reflected in genomic diversity of Mucoromycotina.</title>
        <authorList>
            <person name="Muszewska A."/>
            <person name="Okrasinska A."/>
            <person name="Steczkiewicz K."/>
            <person name="Drgas O."/>
            <person name="Orlowska M."/>
            <person name="Perlinska-Lenart U."/>
            <person name="Aleksandrzak-Piekarczyk T."/>
            <person name="Szatraj K."/>
            <person name="Zielenkiewicz U."/>
            <person name="Pilsyk S."/>
            <person name="Malc E."/>
            <person name="Mieczkowski P."/>
            <person name="Kruszewska J.S."/>
            <person name="Biernat P."/>
            <person name="Pawlowska J."/>
        </authorList>
    </citation>
    <scope>NUCLEOTIDE SEQUENCE</scope>
    <source>
        <strain evidence="5">WA0000051536</strain>
    </source>
</reference>
<dbReference type="PANTHER" id="PTHR47447:SF28">
    <property type="entry name" value="PENTACOTRIPEPTIDE-REPEAT REGION OF PRORP DOMAIN-CONTAINING PROTEIN"/>
    <property type="match status" value="1"/>
</dbReference>
<dbReference type="PANTHER" id="PTHR47447">
    <property type="entry name" value="OS03G0856100 PROTEIN"/>
    <property type="match status" value="1"/>
</dbReference>
<comment type="function">
    <text evidence="3">Regulates mitochondrial small subunit maturation by controlling 15S rRNA 5'-end processing. Localizes to the 5' precursor of the 15S rRNA in a position that is subsequently occupied by mS47 in the mature yeast mtSSU. Uses structure and sequence-specific RNA recognition, binding to a single-stranded region of the precursor and specifically recognizing bases -6 to -1. The exchange of Ccm1 for mS47 is coupled to the irreversible removal of precursor rRNA that is accompanied by conformational changes of the mitoribosomal proteins uS5m and mS26. These conformational changes signal completion of 5'-end rRNA processing through protection of the mature 5'-end of the 15S rRNA and stabilization of mS47. The removal of the 5' precursor together with the dissociation of Ccm1 may be catalyzed by the 5'-3' exoribonuclease Pet127. Involved in the specific removal of group I introns in mitochondrial encoded transcripts.</text>
</comment>
<comment type="similarity">
    <text evidence="1">Belongs to the CCM1 family.</text>
</comment>
<sequence>MRNSLNDIVRRSARIKDLNSVSRHTPFTSSTYQYQHPVANLYVGRGLQPLQGKGRRRRMDVCTLCSCAMVSPLMRNYLLRRSYASEALRTIDTPCDQYTRVKQPSKTLPKFDTMKAAAEPKKSSLIQIIEKAHEKFKNGHGVSARDIAEILKHHKPSSAQSNPANQLSTTYYEMMIELLEFRALNAQKSTSWARIRELFEEYSSLRGTPTLPILQIAITAFGRSGQLDKCEDLVKQVDGLEKLSRSSYIETHFRLFEAYMRQGKSKPALGVLQSIKDELSNETLVKAIERMADATARRSNTGVLFQTLESVDISLIASDKHVARKVIDTLWKGQWLAITDMVCETKDEKNQMHNTLRRLNINKSQDFSFICQHIIVQALRNLDQASRKRMQLEKASNSEQWMPTHYAQLFSITRVALLVELTLTAFPKLQLPSQCMHDLSHLFAISGNSDASEKILCLLRNRKCIPIDKNSSEGISAFERSQLTRETTSISSDEIQTTTAFPIDTHQQSGIQFDRDLNHIHSQHLAKALMQDFLANKQWDQCLALYEKMMVLNQDFALSGQSGLLEYAIIAHAAQKQWSACHASLRQAIAHQKNDLSSDFLKGLLNRMAHLYQLDRTNLSGNRIVRVMEMMEQTCKVQVDIAYTNALIRKLGEERDLQAARRLYKWVLQPQGQHTLAETPSRAINRATFHAIMNAAVHNNDTDLAIQAYIDLLHRWRPRLPEVKSEDSLKAHESHINPHLEPTLITYNILLNAYASRRPSPKFSQIYALYRRMLIRQVEPDQVTYGTLAKAFSKTDDQELVREVLHGKAKPISHK</sequence>